<evidence type="ECO:0000313" key="5">
    <source>
        <dbReference type="EMBL" id="OGL82614.1"/>
    </source>
</evidence>
<dbReference type="PANTHER" id="PTHR34298:SF2">
    <property type="entry name" value="SEGREGATION AND CONDENSATION PROTEIN B"/>
    <property type="match status" value="1"/>
</dbReference>
<gene>
    <name evidence="5" type="ORF">A2936_02290</name>
</gene>
<sequence>MSPLKNNIEAVLFISPRPMSIRRLASILDAEEAAVRKALSELIDEYAGHLGGLVIAEHEGEVQMITTADTATAVQKFLKDETTGELTKPSLETLTIIAYRGPITRSDLEKIRGVNCSIILRNLMMRGLVEAKDDKKRLITFYTISMEFLRFLGLKNISELSDYSSLHGAEVLQQFLNQDDLTETPEV</sequence>
<dbReference type="GO" id="GO:0051304">
    <property type="term" value="P:chromosome separation"/>
    <property type="evidence" value="ECO:0007669"/>
    <property type="project" value="InterPro"/>
</dbReference>
<dbReference type="Gene3D" id="1.10.10.10">
    <property type="entry name" value="Winged helix-like DNA-binding domain superfamily/Winged helix DNA-binding domain"/>
    <property type="match status" value="2"/>
</dbReference>
<dbReference type="Proteomes" id="UP000176846">
    <property type="component" value="Unassembled WGS sequence"/>
</dbReference>
<evidence type="ECO:0000256" key="3">
    <source>
        <dbReference type="ARBA" id="ARBA00022829"/>
    </source>
</evidence>
<comment type="caution">
    <text evidence="5">The sequence shown here is derived from an EMBL/GenBank/DDBJ whole genome shotgun (WGS) entry which is preliminary data.</text>
</comment>
<evidence type="ECO:0000256" key="4">
    <source>
        <dbReference type="ARBA" id="ARBA00023306"/>
    </source>
</evidence>
<dbReference type="InterPro" id="IPR036390">
    <property type="entry name" value="WH_DNA-bd_sf"/>
</dbReference>
<evidence type="ECO:0000256" key="1">
    <source>
        <dbReference type="ARBA" id="ARBA00022490"/>
    </source>
</evidence>
<accession>A0A1F7UXX0</accession>
<keyword evidence="3" id="KW-0159">Chromosome partition</keyword>
<evidence type="ECO:0000256" key="2">
    <source>
        <dbReference type="ARBA" id="ARBA00022618"/>
    </source>
</evidence>
<keyword evidence="4" id="KW-0131">Cell cycle</keyword>
<dbReference type="InterPro" id="IPR036388">
    <property type="entry name" value="WH-like_DNA-bd_sf"/>
</dbReference>
<keyword evidence="1" id="KW-0963">Cytoplasm</keyword>
<dbReference type="Pfam" id="PF04079">
    <property type="entry name" value="SMC_ScpB"/>
    <property type="match status" value="1"/>
</dbReference>
<dbReference type="PANTHER" id="PTHR34298">
    <property type="entry name" value="SEGREGATION AND CONDENSATION PROTEIN B"/>
    <property type="match status" value="1"/>
</dbReference>
<dbReference type="PIRSF" id="PIRSF019345">
    <property type="entry name" value="ScpB"/>
    <property type="match status" value="1"/>
</dbReference>
<name>A0A1F7UXX0_9BACT</name>
<dbReference type="InterPro" id="IPR005234">
    <property type="entry name" value="ScpB_csome_segregation"/>
</dbReference>
<dbReference type="EMBL" id="MGEK01000016">
    <property type="protein sequence ID" value="OGL82614.1"/>
    <property type="molecule type" value="Genomic_DNA"/>
</dbReference>
<dbReference type="AlphaFoldDB" id="A0A1F7UXX0"/>
<protein>
    <submittedName>
        <fullName evidence="5">SMC-Scp complex subunit ScpB</fullName>
    </submittedName>
</protein>
<evidence type="ECO:0000313" key="6">
    <source>
        <dbReference type="Proteomes" id="UP000176846"/>
    </source>
</evidence>
<organism evidence="5 6">
    <name type="scientific">Candidatus Uhrbacteria bacterium RIFCSPLOWO2_01_FULL_47_25</name>
    <dbReference type="NCBI Taxonomy" id="1802402"/>
    <lineage>
        <taxon>Bacteria</taxon>
        <taxon>Candidatus Uhriibacteriota</taxon>
    </lineage>
</organism>
<dbReference type="NCBIfam" id="TIGR00281">
    <property type="entry name" value="SMC-Scp complex subunit ScpB"/>
    <property type="match status" value="1"/>
</dbReference>
<dbReference type="SUPFAM" id="SSF46785">
    <property type="entry name" value="Winged helix' DNA-binding domain"/>
    <property type="match status" value="2"/>
</dbReference>
<proteinExistence type="predicted"/>
<reference evidence="5 6" key="1">
    <citation type="journal article" date="2016" name="Nat. Commun.">
        <title>Thousands of microbial genomes shed light on interconnected biogeochemical processes in an aquifer system.</title>
        <authorList>
            <person name="Anantharaman K."/>
            <person name="Brown C.T."/>
            <person name="Hug L.A."/>
            <person name="Sharon I."/>
            <person name="Castelle C.J."/>
            <person name="Probst A.J."/>
            <person name="Thomas B.C."/>
            <person name="Singh A."/>
            <person name="Wilkins M.J."/>
            <person name="Karaoz U."/>
            <person name="Brodie E.L."/>
            <person name="Williams K.H."/>
            <person name="Hubbard S.S."/>
            <person name="Banfield J.F."/>
        </authorList>
    </citation>
    <scope>NUCLEOTIDE SEQUENCE [LARGE SCALE GENOMIC DNA]</scope>
</reference>
<keyword evidence="2" id="KW-0132">Cell division</keyword>
<dbReference type="GO" id="GO:0051301">
    <property type="term" value="P:cell division"/>
    <property type="evidence" value="ECO:0007669"/>
    <property type="project" value="UniProtKB-KW"/>
</dbReference>